<evidence type="ECO:0000313" key="2">
    <source>
        <dbReference type="EMBL" id="KAA3462517.1"/>
    </source>
</evidence>
<evidence type="ECO:0000313" key="3">
    <source>
        <dbReference type="Proteomes" id="UP000325315"/>
    </source>
</evidence>
<sequence length="385" mass="43315">MRFRSMAKFNVSLLANNTSIKSKIFSKCEFLNSCLENNCSYTWKSIWAAKVGKGSDISVLHDIWIPDFINPRLSSHVNNLSNFKVTDLIDESSRSWKSELIGSTFPGDIVEKISHIPLAIESRDGCLAWRGEPSGEFTVRSAYKLLQGIEIDPRAYRNTWSSYSGLPGSLKRPPLLNVKNKLIHEKVSKSEKEIAKFTNSYILELKGVEEKLPKAFAEVKKWKHPLGNTIKVNFDAAHDGKLQKSAVGVIARNSKGVVVLSLLKIYQQVESSFAAEATACRIAIQIGVDMQWAEILIEGDALSVTKKYRNKNRYRSRTGAYIHDIQQLQRKLKSSQFEYTPRSSNGLAHILASETLKGRGEFYLIGRAAAYAKRLKEKEEKGEPV</sequence>
<feature type="domain" description="RNase H type-1" evidence="1">
    <location>
        <begin position="233"/>
        <end position="354"/>
    </location>
</feature>
<dbReference type="CDD" id="cd06222">
    <property type="entry name" value="RNase_H_like"/>
    <property type="match status" value="1"/>
</dbReference>
<dbReference type="Proteomes" id="UP000325315">
    <property type="component" value="Unassembled WGS sequence"/>
</dbReference>
<dbReference type="PANTHER" id="PTHR47074:SF61">
    <property type="entry name" value="RNASE H TYPE-1 DOMAIN-CONTAINING PROTEIN"/>
    <property type="match status" value="1"/>
</dbReference>
<proteinExistence type="predicted"/>
<organism evidence="2 3">
    <name type="scientific">Gossypium australe</name>
    <dbReference type="NCBI Taxonomy" id="47621"/>
    <lineage>
        <taxon>Eukaryota</taxon>
        <taxon>Viridiplantae</taxon>
        <taxon>Streptophyta</taxon>
        <taxon>Embryophyta</taxon>
        <taxon>Tracheophyta</taxon>
        <taxon>Spermatophyta</taxon>
        <taxon>Magnoliopsida</taxon>
        <taxon>eudicotyledons</taxon>
        <taxon>Gunneridae</taxon>
        <taxon>Pentapetalae</taxon>
        <taxon>rosids</taxon>
        <taxon>malvids</taxon>
        <taxon>Malvales</taxon>
        <taxon>Malvaceae</taxon>
        <taxon>Malvoideae</taxon>
        <taxon>Gossypium</taxon>
    </lineage>
</organism>
<dbReference type="InterPro" id="IPR036397">
    <property type="entry name" value="RNaseH_sf"/>
</dbReference>
<evidence type="ECO:0000259" key="1">
    <source>
        <dbReference type="Pfam" id="PF13456"/>
    </source>
</evidence>
<dbReference type="SUPFAM" id="SSF53098">
    <property type="entry name" value="Ribonuclease H-like"/>
    <property type="match status" value="1"/>
</dbReference>
<dbReference type="InterPro" id="IPR012337">
    <property type="entry name" value="RNaseH-like_sf"/>
</dbReference>
<comment type="caution">
    <text evidence="2">The sequence shown here is derived from an EMBL/GenBank/DDBJ whole genome shotgun (WGS) entry which is preliminary data.</text>
</comment>
<protein>
    <submittedName>
        <fullName evidence="2">Zinc finger, CCHC-type</fullName>
    </submittedName>
</protein>
<dbReference type="AlphaFoldDB" id="A0A5B6V082"/>
<dbReference type="Pfam" id="PF13456">
    <property type="entry name" value="RVT_3"/>
    <property type="match status" value="1"/>
</dbReference>
<keyword evidence="3" id="KW-1185">Reference proteome</keyword>
<gene>
    <name evidence="2" type="ORF">EPI10_028997</name>
</gene>
<dbReference type="InterPro" id="IPR044730">
    <property type="entry name" value="RNase_H-like_dom_plant"/>
</dbReference>
<dbReference type="GO" id="GO:0004523">
    <property type="term" value="F:RNA-DNA hybrid ribonuclease activity"/>
    <property type="evidence" value="ECO:0007669"/>
    <property type="project" value="InterPro"/>
</dbReference>
<dbReference type="EMBL" id="SMMG02000009">
    <property type="protein sequence ID" value="KAA3462517.1"/>
    <property type="molecule type" value="Genomic_DNA"/>
</dbReference>
<dbReference type="InterPro" id="IPR052929">
    <property type="entry name" value="RNase_H-like_EbsB-rel"/>
</dbReference>
<name>A0A5B6V082_9ROSI</name>
<dbReference type="OrthoDB" id="959921at2759"/>
<dbReference type="PANTHER" id="PTHR47074">
    <property type="entry name" value="BNAC02G40300D PROTEIN"/>
    <property type="match status" value="1"/>
</dbReference>
<dbReference type="GO" id="GO:0003676">
    <property type="term" value="F:nucleic acid binding"/>
    <property type="evidence" value="ECO:0007669"/>
    <property type="project" value="InterPro"/>
</dbReference>
<dbReference type="Gene3D" id="3.30.420.10">
    <property type="entry name" value="Ribonuclease H-like superfamily/Ribonuclease H"/>
    <property type="match status" value="1"/>
</dbReference>
<accession>A0A5B6V082</accession>
<reference evidence="3" key="1">
    <citation type="journal article" date="2019" name="Plant Biotechnol. J.">
        <title>Genome sequencing of the Australian wild diploid species Gossypium australe highlights disease resistance and delayed gland morphogenesis.</title>
        <authorList>
            <person name="Cai Y."/>
            <person name="Cai X."/>
            <person name="Wang Q."/>
            <person name="Wang P."/>
            <person name="Zhang Y."/>
            <person name="Cai C."/>
            <person name="Xu Y."/>
            <person name="Wang K."/>
            <person name="Zhou Z."/>
            <person name="Wang C."/>
            <person name="Geng S."/>
            <person name="Li B."/>
            <person name="Dong Q."/>
            <person name="Hou Y."/>
            <person name="Wang H."/>
            <person name="Ai P."/>
            <person name="Liu Z."/>
            <person name="Yi F."/>
            <person name="Sun M."/>
            <person name="An G."/>
            <person name="Cheng J."/>
            <person name="Zhang Y."/>
            <person name="Shi Q."/>
            <person name="Xie Y."/>
            <person name="Shi X."/>
            <person name="Chang Y."/>
            <person name="Huang F."/>
            <person name="Chen Y."/>
            <person name="Hong S."/>
            <person name="Mi L."/>
            <person name="Sun Q."/>
            <person name="Zhang L."/>
            <person name="Zhou B."/>
            <person name="Peng R."/>
            <person name="Zhang X."/>
            <person name="Liu F."/>
        </authorList>
    </citation>
    <scope>NUCLEOTIDE SEQUENCE [LARGE SCALE GENOMIC DNA]</scope>
    <source>
        <strain evidence="3">cv. PA1801</strain>
    </source>
</reference>
<dbReference type="InterPro" id="IPR002156">
    <property type="entry name" value="RNaseH_domain"/>
</dbReference>